<evidence type="ECO:0000256" key="2">
    <source>
        <dbReference type="ARBA" id="ARBA00022723"/>
    </source>
</evidence>
<feature type="transmembrane region" description="Helical" evidence="4">
    <location>
        <begin position="180"/>
        <end position="199"/>
    </location>
</feature>
<feature type="domain" description="P-type ATPase A" evidence="5">
    <location>
        <begin position="341"/>
        <end position="421"/>
    </location>
</feature>
<dbReference type="GO" id="GO:0000166">
    <property type="term" value="F:nucleotide binding"/>
    <property type="evidence" value="ECO:0007669"/>
    <property type="project" value="InterPro"/>
</dbReference>
<dbReference type="GO" id="GO:0016020">
    <property type="term" value="C:membrane"/>
    <property type="evidence" value="ECO:0007669"/>
    <property type="project" value="TreeGrafter"/>
</dbReference>
<dbReference type="SUPFAM" id="SSF81653">
    <property type="entry name" value="Calcium ATPase, transduction domain A"/>
    <property type="match status" value="1"/>
</dbReference>
<name>A0A6C1TZF4_9CORY</name>
<dbReference type="RefSeq" id="WP_144772704.1">
    <property type="nucleotide sequence ID" value="NZ_RXIR01000005.1"/>
</dbReference>
<proteinExistence type="predicted"/>
<dbReference type="Pfam" id="PF00122">
    <property type="entry name" value="E1-E2_ATPase"/>
    <property type="match status" value="1"/>
</dbReference>
<keyword evidence="2" id="KW-0479">Metal-binding</keyword>
<feature type="transmembrane region" description="Helical" evidence="4">
    <location>
        <begin position="446"/>
        <end position="465"/>
    </location>
</feature>
<dbReference type="SUPFAM" id="SSF56784">
    <property type="entry name" value="HAD-like"/>
    <property type="match status" value="1"/>
</dbReference>
<feature type="transmembrane region" description="Helical" evidence="4">
    <location>
        <begin position="477"/>
        <end position="496"/>
    </location>
</feature>
<reference evidence="6 7" key="1">
    <citation type="submission" date="2018-12" db="EMBL/GenBank/DDBJ databases">
        <title>Corynebacterium sanguinis sp. nov., a clinically-associated and environmental corynebacterium.</title>
        <authorList>
            <person name="Gonzales-Siles L."/>
            <person name="Jaen-Luchoro D."/>
            <person name="Cardew S."/>
            <person name="Inganas E."/>
            <person name="Ohlen M."/>
            <person name="Jensie-Markopolous S."/>
            <person name="Pinyeiro-Iglesias B."/>
            <person name="Molin K."/>
            <person name="Skovbjerg S."/>
            <person name="Svensson-Stadler L."/>
            <person name="Funke G."/>
            <person name="Moore E.R.B."/>
        </authorList>
    </citation>
    <scope>NUCLEOTIDE SEQUENCE [LARGE SCALE GENOMIC DNA]</scope>
    <source>
        <strain evidence="6 7">58734</strain>
    </source>
</reference>
<comment type="subcellular location">
    <subcellularLocation>
        <location evidence="1">Membrane</location>
        <topology evidence="1">Multi-pass membrane protein</topology>
    </subcellularLocation>
</comment>
<feature type="transmembrane region" description="Helical" evidence="4">
    <location>
        <begin position="205"/>
        <end position="225"/>
    </location>
</feature>
<evidence type="ECO:0000256" key="4">
    <source>
        <dbReference type="SAM" id="Phobius"/>
    </source>
</evidence>
<organism evidence="6 7">
    <name type="scientific">Corynebacterium sanguinis</name>
    <dbReference type="NCBI Taxonomy" id="2594913"/>
    <lineage>
        <taxon>Bacteria</taxon>
        <taxon>Bacillati</taxon>
        <taxon>Actinomycetota</taxon>
        <taxon>Actinomycetes</taxon>
        <taxon>Mycobacteriales</taxon>
        <taxon>Corynebacteriaceae</taxon>
        <taxon>Corynebacterium</taxon>
    </lineage>
</organism>
<dbReference type="OrthoDB" id="4423159at2"/>
<keyword evidence="3" id="KW-1278">Translocase</keyword>
<dbReference type="Gene3D" id="3.40.50.1000">
    <property type="entry name" value="HAD superfamily/HAD-like"/>
    <property type="match status" value="1"/>
</dbReference>
<dbReference type="Gene3D" id="3.40.1110.10">
    <property type="entry name" value="Calcium-transporting ATPase, cytoplasmic domain N"/>
    <property type="match status" value="1"/>
</dbReference>
<dbReference type="InterPro" id="IPR008250">
    <property type="entry name" value="ATPase_P-typ_transduc_dom_A_sf"/>
</dbReference>
<dbReference type="Proteomes" id="UP000336646">
    <property type="component" value="Unassembled WGS sequence"/>
</dbReference>
<dbReference type="InterPro" id="IPR036412">
    <property type="entry name" value="HAD-like_sf"/>
</dbReference>
<keyword evidence="4" id="KW-0472">Membrane</keyword>
<protein>
    <submittedName>
        <fullName evidence="6">HAD family hydrolase</fullName>
    </submittedName>
</protein>
<dbReference type="GO" id="GO:0016787">
    <property type="term" value="F:hydrolase activity"/>
    <property type="evidence" value="ECO:0007669"/>
    <property type="project" value="UniProtKB-KW"/>
</dbReference>
<accession>A0A6C1TZF4</accession>
<dbReference type="GO" id="GO:0043682">
    <property type="term" value="F:P-type divalent copper transporter activity"/>
    <property type="evidence" value="ECO:0007669"/>
    <property type="project" value="TreeGrafter"/>
</dbReference>
<dbReference type="EMBL" id="RXIR01000005">
    <property type="protein sequence ID" value="TVS29402.1"/>
    <property type="molecule type" value="Genomic_DNA"/>
</dbReference>
<comment type="caution">
    <text evidence="6">The sequence shown here is derived from an EMBL/GenBank/DDBJ whole genome shotgun (WGS) entry which is preliminary data.</text>
</comment>
<dbReference type="InterPro" id="IPR023214">
    <property type="entry name" value="HAD_sf"/>
</dbReference>
<gene>
    <name evidence="6" type="ORF">EKI59_03610</name>
</gene>
<dbReference type="AlphaFoldDB" id="A0A6C1TZF4"/>
<dbReference type="PANTHER" id="PTHR43520">
    <property type="entry name" value="ATP7, ISOFORM B"/>
    <property type="match status" value="1"/>
</dbReference>
<evidence type="ECO:0000256" key="1">
    <source>
        <dbReference type="ARBA" id="ARBA00004141"/>
    </source>
</evidence>
<keyword evidence="6" id="KW-0378">Hydrolase</keyword>
<dbReference type="Gene3D" id="2.70.150.10">
    <property type="entry name" value="Calcium-transporting ATPase, cytoplasmic transduction domain A"/>
    <property type="match status" value="1"/>
</dbReference>
<keyword evidence="4" id="KW-1133">Transmembrane helix</keyword>
<feature type="transmembrane region" description="Helical" evidence="4">
    <location>
        <begin position="805"/>
        <end position="824"/>
    </location>
</feature>
<dbReference type="PANTHER" id="PTHR43520:SF8">
    <property type="entry name" value="P-TYPE CU(+) TRANSPORTER"/>
    <property type="match status" value="1"/>
</dbReference>
<evidence type="ECO:0000259" key="5">
    <source>
        <dbReference type="Pfam" id="PF00122"/>
    </source>
</evidence>
<evidence type="ECO:0000313" key="7">
    <source>
        <dbReference type="Proteomes" id="UP000336646"/>
    </source>
</evidence>
<feature type="transmembrane region" description="Helical" evidence="4">
    <location>
        <begin position="246"/>
        <end position="264"/>
    </location>
</feature>
<dbReference type="InterPro" id="IPR059000">
    <property type="entry name" value="ATPase_P-type_domA"/>
</dbReference>
<sequence>MREALERSIAEARQAAIVAGFDPDTPHEVGDEAGTFPRTSYAFELTGLEDAPQLCDIEEALERIDGVSARLVYPSATAWITAPEGMDPARITAVIAEFGVQARMTDSTLRRRAVGRRATDHPMPRRGTRGMTGKMRRLRRFEELSLSEKRAAGFMRGDFERSPRSQTDLLFTARDLVTPLRMWVAVLLTIPVLVMSYVPQAQFAGWQWVCLALATPVALWCAWPFHRAMAGGVRRGISALDGASSIAVIASFLWALCALLFTRAGDIGWQSSGEWLPTRRGDGIELFLDVACGVTALLLVGRYNSIRVRSYLLEDMERRRPDPNREFTVIRRGRTSGKVVKEQLPASELNRGDDVVLGPGDIIPVDGDIVGGSCMLRSPLINTRELLEAKVGSRIYSGELIKSGTVKVRVARTGHATRWAVVHKWVEDASKRENVATMLSTRSASLLIPAAYFIAGADFLIWLLITGDFNKAFSTALAILAVVAPVALAISPALALRLGIESAARNGILLRDGHTFRVLETTDTAVFNRVGTLATPEMQVETVTAERGEDPDIVLRVASVLAVESDNPMAKALVKSARESRDTRSKDASLPTWIELSNEVDSADGEFAGRLTLTFEEDDGEERTEVIEASLWRPTDLSRLRGRLAVAATSGGTPIVVRYRGKDRGVITFYDPAKPDAIDAVERLEDMGVETVMLTRDTYPVARRFADFLGVSNVLAGVRAADKPGAVRALHTQGATVAMVGDLTVMGVLRVADVGILYASDKAIDSRLSKVAENAEVVLLRDDVMAVPQLIALARRVCGIIDSNMLFAWIYNIAAIALAVAGVLPPMGATLVMLGCTLIIEARSARARRFPL</sequence>
<dbReference type="GO" id="GO:0055070">
    <property type="term" value="P:copper ion homeostasis"/>
    <property type="evidence" value="ECO:0007669"/>
    <property type="project" value="TreeGrafter"/>
</dbReference>
<evidence type="ECO:0000256" key="3">
    <source>
        <dbReference type="ARBA" id="ARBA00022967"/>
    </source>
</evidence>
<feature type="transmembrane region" description="Helical" evidence="4">
    <location>
        <begin position="284"/>
        <end position="301"/>
    </location>
</feature>
<dbReference type="Pfam" id="PF00702">
    <property type="entry name" value="Hydrolase"/>
    <property type="match status" value="1"/>
</dbReference>
<keyword evidence="4" id="KW-0812">Transmembrane</keyword>
<evidence type="ECO:0000313" key="6">
    <source>
        <dbReference type="EMBL" id="TVS29402.1"/>
    </source>
</evidence>
<dbReference type="InterPro" id="IPR023299">
    <property type="entry name" value="ATPase_P-typ_cyto_dom_N"/>
</dbReference>
<dbReference type="GO" id="GO:0005507">
    <property type="term" value="F:copper ion binding"/>
    <property type="evidence" value="ECO:0007669"/>
    <property type="project" value="TreeGrafter"/>
</dbReference>